<evidence type="ECO:0000313" key="2">
    <source>
        <dbReference type="Proteomes" id="UP000031449"/>
    </source>
</evidence>
<accession>A0A0B5AXS3</accession>
<geneLocation type="plasmid" evidence="2"/>
<keyword evidence="1" id="KW-0614">Plasmid</keyword>
<name>A0A0B5AXS3_9BACL</name>
<dbReference type="HOGENOM" id="CLU_2329991_0_0_9"/>
<reference evidence="1 2" key="1">
    <citation type="submission" date="2014-08" db="EMBL/GenBank/DDBJ databases">
        <title>Complete genome of a marine bacteria Jeotgalibacillus malaysiensis.</title>
        <authorList>
            <person name="Yaakop A.S."/>
            <person name="Chan K.-G."/>
            <person name="Goh K.M."/>
        </authorList>
    </citation>
    <scope>NUCLEOTIDE SEQUENCE [LARGE SCALE GENOMIC DNA]</scope>
    <source>
        <strain evidence="1 2">D5</strain>
        <plasmid evidence="2">Plasmid</plasmid>
    </source>
</reference>
<dbReference type="Proteomes" id="UP000031449">
    <property type="component" value="Plasmid unnamed"/>
</dbReference>
<dbReference type="BioCyc" id="JESP1508404:G14D9-13294-MONOMER"/>
<sequence length="98" mass="11317">MKRAVDTLEKMVMNESGERRLIHKNTFYQGIDGQLIFVMNFAENPSGETLVIYHDMENIQAVCAEPIERFSERTESGAFRFVRMKDLKGMELLEDVLG</sequence>
<evidence type="ECO:0008006" key="3">
    <source>
        <dbReference type="Google" id="ProtNLM"/>
    </source>
</evidence>
<protein>
    <recommendedName>
        <fullName evidence="3">DUF1653 domain-containing protein</fullName>
    </recommendedName>
</protein>
<dbReference type="KEGG" id="jeo:JMA_40100"/>
<organism evidence="1 2">
    <name type="scientific">Jeotgalibacillus malaysiensis</name>
    <dbReference type="NCBI Taxonomy" id="1508404"/>
    <lineage>
        <taxon>Bacteria</taxon>
        <taxon>Bacillati</taxon>
        <taxon>Bacillota</taxon>
        <taxon>Bacilli</taxon>
        <taxon>Bacillales</taxon>
        <taxon>Caryophanaceae</taxon>
        <taxon>Jeotgalibacillus</taxon>
    </lineage>
</organism>
<evidence type="ECO:0000313" key="1">
    <source>
        <dbReference type="EMBL" id="AJD93328.1"/>
    </source>
</evidence>
<gene>
    <name evidence="1" type="ORF">JMA_40100</name>
</gene>
<dbReference type="AlphaFoldDB" id="A0A0B5AXS3"/>
<keyword evidence="2" id="KW-1185">Reference proteome</keyword>
<proteinExistence type="predicted"/>
<dbReference type="EMBL" id="CP009417">
    <property type="protein sequence ID" value="AJD93328.1"/>
    <property type="molecule type" value="Genomic_DNA"/>
</dbReference>